<organism evidence="3 4">
    <name type="scientific">Phaeodactylibacter xiamenensis</name>
    <dbReference type="NCBI Taxonomy" id="1524460"/>
    <lineage>
        <taxon>Bacteria</taxon>
        <taxon>Pseudomonadati</taxon>
        <taxon>Bacteroidota</taxon>
        <taxon>Saprospiria</taxon>
        <taxon>Saprospirales</taxon>
        <taxon>Haliscomenobacteraceae</taxon>
        <taxon>Phaeodactylibacter</taxon>
    </lineage>
</organism>
<sequence>MKAPTAFWIVPLLFLLSCQPDGSDPQSSSAPLFTLRDNAEVGINFSNDLTYTKDFNVYKYRNFYNGGGVAIGDINNDGLADVYLTANQTGNKLFLNKGNWQFEDISEKAGVSGQRAWSTGVTMVDVNGDGLLDIYVCNSGDVEGDNKENELFINQGNLRFEEQAEQYNLNDKGYSTHASFFDYDKDGDLDVYLLNNSFQAIGSFNLRKNERPNRDALGGDKLMRNEGGRFVDVSQEAGIYGSVIGFGLGVTVGDVNNDNWEDLFISNDFFERDYLYINQQDGTFKEDLVNQINSISGASMGADMADIDNDGYQDIFVTEMLPSDYSRLKSVTTFEGWDKYQYNVTNGYHHQFTRNVLHLNRGNSTFSEISRLAGVEASDWSWGALFFDMDNDGYEDLFIANGIYKDLTDQDYLQYIANESVIQSIISDKGVNYKELIDIIPSNKVPNHAFKNLGGLSFEAYEASGLQTPSFSNGSAYGDLDNDGDLDLVVNNVSMPCFVYENQGAGGNYLKFHLRGEGQNTFAIGSKVEIRAGDQIWRVENQPTRGFQSSVDPAVVVGIGKAAQAEVTIIWPDGKVTQLGTVEANQTLTVASSTGQAVASMASENTVSGKAFEPVVSPIDYRHEENNYVDFNRERLLYHGHSTEGPRAGQGDLNGDGYTDIVIPGPKGAPCVAYFGQADGSFSKTVLEQIDAGAEHLTAHLFDADSDGDLDLYLASGGVEITEFSNLLHDEIWFNDGRGRFTEHRQVFPNDQKMSTLAVDSRDIDGDGDLDLFVGERIKVGKYGAKCSGFILENDGAGNFRDVTAQYYPELSNIGMITSARWCDLNNDALPDLVVAGEFMEVHILISEGSSLRRQPLPFPNAGLWTALEVADLDGDGNEDLVLGNLGTNSRIRGTTEHPLRLYYNDFDNNNFPESILTFNADNGKDYPYALRHNLTKQMPYLKKQYPDFQSFKEADITQIFNKEQLGSTEVLEASELRSVVLRNLGGGQFEKQVLPVTVQFSPVYAIEAADVNKDGKPDLLLGGNLYKVQPEIGIYDASYGNCLINDGKGQFADRAVELGFGVKGEIRDIQLINELVYIFRNDDEIKTYQINYE</sequence>
<dbReference type="RefSeq" id="WP_044220459.1">
    <property type="nucleotide sequence ID" value="NZ_JBKAGJ010000012.1"/>
</dbReference>
<dbReference type="InterPro" id="IPR013517">
    <property type="entry name" value="FG-GAP"/>
</dbReference>
<dbReference type="Gene3D" id="2.130.10.130">
    <property type="entry name" value="Integrin alpha, N-terminal"/>
    <property type="match status" value="3"/>
</dbReference>
<keyword evidence="1" id="KW-0732">Signal</keyword>
<dbReference type="AlphaFoldDB" id="A0A098S716"/>
<feature type="domain" description="ASPIC/UnbV" evidence="2">
    <location>
        <begin position="523"/>
        <end position="589"/>
    </location>
</feature>
<keyword evidence="4" id="KW-1185">Reference proteome</keyword>
<evidence type="ECO:0000313" key="3">
    <source>
        <dbReference type="EMBL" id="KGE87885.1"/>
    </source>
</evidence>
<dbReference type="OrthoDB" id="9816120at2"/>
<evidence type="ECO:0000313" key="4">
    <source>
        <dbReference type="Proteomes" id="UP000029736"/>
    </source>
</evidence>
<dbReference type="InterPro" id="IPR028994">
    <property type="entry name" value="Integrin_alpha_N"/>
</dbReference>
<dbReference type="STRING" id="1524460.IX84_12200"/>
<dbReference type="Pfam" id="PF13517">
    <property type="entry name" value="FG-GAP_3"/>
    <property type="match status" value="5"/>
</dbReference>
<reference evidence="3 4" key="1">
    <citation type="journal article" date="2014" name="Int. J. Syst. Evol. Microbiol.">
        <title>Phaeodactylibacter xiamenensis gen. nov., sp. nov., a member of the family Saprospiraceae isolated from the marine alga Phaeodactylum tricornutum.</title>
        <authorList>
            <person name="Chen Z.Jr."/>
            <person name="Lei X."/>
            <person name="Lai Q."/>
            <person name="Li Y."/>
            <person name="Zhang B."/>
            <person name="Zhang J."/>
            <person name="Zhang H."/>
            <person name="Yang L."/>
            <person name="Zheng W."/>
            <person name="Tian Y."/>
            <person name="Yu Z."/>
            <person name="Xu H.Jr."/>
            <person name="Zheng T."/>
        </authorList>
    </citation>
    <scope>NUCLEOTIDE SEQUENCE [LARGE SCALE GENOMIC DNA]</scope>
    <source>
        <strain evidence="3 4">KD52</strain>
    </source>
</reference>
<name>A0A098S716_9BACT</name>
<proteinExistence type="predicted"/>
<gene>
    <name evidence="3" type="ORF">IX84_12200</name>
</gene>
<dbReference type="InterPro" id="IPR011519">
    <property type="entry name" value="UnbV_ASPIC"/>
</dbReference>
<comment type="caution">
    <text evidence="3">The sequence shown here is derived from an EMBL/GenBank/DDBJ whole genome shotgun (WGS) entry which is preliminary data.</text>
</comment>
<dbReference type="PANTHER" id="PTHR16026">
    <property type="entry name" value="CARTILAGE ACIDIC PROTEIN 1"/>
    <property type="match status" value="1"/>
</dbReference>
<dbReference type="PROSITE" id="PS51257">
    <property type="entry name" value="PROKAR_LIPOPROTEIN"/>
    <property type="match status" value="1"/>
</dbReference>
<evidence type="ECO:0000256" key="1">
    <source>
        <dbReference type="ARBA" id="ARBA00022729"/>
    </source>
</evidence>
<dbReference type="PANTHER" id="PTHR16026:SF0">
    <property type="entry name" value="CARTILAGE ACIDIC PROTEIN 1"/>
    <property type="match status" value="1"/>
</dbReference>
<dbReference type="Pfam" id="PF07593">
    <property type="entry name" value="UnbV_ASPIC"/>
    <property type="match status" value="1"/>
</dbReference>
<dbReference type="InterPro" id="IPR027039">
    <property type="entry name" value="Crtac1"/>
</dbReference>
<dbReference type="Proteomes" id="UP000029736">
    <property type="component" value="Unassembled WGS sequence"/>
</dbReference>
<dbReference type="EMBL" id="JPOS01000029">
    <property type="protein sequence ID" value="KGE87885.1"/>
    <property type="molecule type" value="Genomic_DNA"/>
</dbReference>
<protein>
    <recommendedName>
        <fullName evidence="2">ASPIC/UnbV domain-containing protein</fullName>
    </recommendedName>
</protein>
<accession>A0A098S716</accession>
<evidence type="ECO:0000259" key="2">
    <source>
        <dbReference type="Pfam" id="PF07593"/>
    </source>
</evidence>
<dbReference type="SUPFAM" id="SSF69318">
    <property type="entry name" value="Integrin alpha N-terminal domain"/>
    <property type="match status" value="3"/>
</dbReference>